<feature type="compositionally biased region" description="Pro residues" evidence="1">
    <location>
        <begin position="343"/>
        <end position="356"/>
    </location>
</feature>
<feature type="compositionally biased region" description="Low complexity" evidence="1">
    <location>
        <begin position="322"/>
        <end position="331"/>
    </location>
</feature>
<organism evidence="2 3">
    <name type="scientific">Sinosporangium album</name>
    <dbReference type="NCBI Taxonomy" id="504805"/>
    <lineage>
        <taxon>Bacteria</taxon>
        <taxon>Bacillati</taxon>
        <taxon>Actinomycetota</taxon>
        <taxon>Actinomycetes</taxon>
        <taxon>Streptosporangiales</taxon>
        <taxon>Streptosporangiaceae</taxon>
        <taxon>Sinosporangium</taxon>
    </lineage>
</organism>
<feature type="compositionally biased region" description="Low complexity" evidence="1">
    <location>
        <begin position="439"/>
        <end position="455"/>
    </location>
</feature>
<reference evidence="2 3" key="1">
    <citation type="submission" date="2016-10" db="EMBL/GenBank/DDBJ databases">
        <authorList>
            <person name="de Groot N.N."/>
        </authorList>
    </citation>
    <scope>NUCLEOTIDE SEQUENCE [LARGE SCALE GENOMIC DNA]</scope>
    <source>
        <strain evidence="2 3">CPCC 201354</strain>
    </source>
</reference>
<evidence type="ECO:0000313" key="2">
    <source>
        <dbReference type="EMBL" id="SDH31121.1"/>
    </source>
</evidence>
<dbReference type="STRING" id="504805.SAMN05421505_1148"/>
<feature type="region of interest" description="Disordered" evidence="1">
    <location>
        <begin position="29"/>
        <end position="97"/>
    </location>
</feature>
<feature type="compositionally biased region" description="Basic and acidic residues" evidence="1">
    <location>
        <begin position="598"/>
        <end position="609"/>
    </location>
</feature>
<accession>A0A1G8BDE7</accession>
<feature type="compositionally biased region" description="Low complexity" evidence="1">
    <location>
        <begin position="574"/>
        <end position="586"/>
    </location>
</feature>
<evidence type="ECO:0000313" key="3">
    <source>
        <dbReference type="Proteomes" id="UP000198923"/>
    </source>
</evidence>
<sequence>MTAVVLSLVAVVLLVLVVVALGMRSMSRRESALPPERLKEMAEQEEVKPSRSTDEFAASEPRMDKFTPDFSPIDVPRPKPSVPRVGGPRGRRGVDEFGTADDYDEEYWGRVRADDGGFGGSIAAKVGASRPLSDAENPELPAAAPATGAPVSADAVTMQAPLPNLAGGQMPVGGQGLADLVEPAAPHPAPVTSAAVLAEQKTMTFAAPTPEVLAQYAPGQQPPAQQPPAQHASAPRETSARQAAPHDAPHDAPHGAGPRETPAPGRRASGRGSRAVDPHAPAEPPARGSGGRGGSRTANRASSRTTRSTARGAETPAGDALATGGAPVGDVGPAGRGVGTPPAGQPGPHPPAPAVPPAARRRATGGFPAPAAPSMPAAGAPAATPSGAPADPRGGAYPSGAPAFGGPDSTDATWPRTGSYPPNPAHPGASDIFDDQSTPAQPVTAPHPVQPAAAPTHPPAAPGRSAVAASWPSARAYGTSREQTYPKSYEVRSGWATIDDDAVTGPTPAASTTTGPARAVSPHEPAGGPARPADPPRAGGPAPQAGTDSWPSFGDMYGPGSGSGTGTGTGSSGTGTAADGSASPGEPGRRRGSRGSHRAPDPDYPDYYR</sequence>
<evidence type="ECO:0000256" key="1">
    <source>
        <dbReference type="SAM" id="MobiDB-lite"/>
    </source>
</evidence>
<feature type="compositionally biased region" description="Low complexity" evidence="1">
    <location>
        <begin position="254"/>
        <end position="275"/>
    </location>
</feature>
<dbReference type="RefSeq" id="WP_093171335.1">
    <property type="nucleotide sequence ID" value="NZ_FNCN01000014.1"/>
</dbReference>
<proteinExistence type="predicted"/>
<dbReference type="EMBL" id="FNCN01000014">
    <property type="protein sequence ID" value="SDH31121.1"/>
    <property type="molecule type" value="Genomic_DNA"/>
</dbReference>
<protein>
    <recommendedName>
        <fullName evidence="4">Meckel syndrome type 1 protein</fullName>
    </recommendedName>
</protein>
<name>A0A1G8BDE7_9ACTN</name>
<feature type="compositionally biased region" description="Low complexity" evidence="1">
    <location>
        <begin position="503"/>
        <end position="546"/>
    </location>
</feature>
<evidence type="ECO:0008006" key="4">
    <source>
        <dbReference type="Google" id="ProtNLM"/>
    </source>
</evidence>
<dbReference type="OrthoDB" id="3540286at2"/>
<dbReference type="AlphaFoldDB" id="A0A1G8BDE7"/>
<gene>
    <name evidence="2" type="ORF">SAMN05421505_1148</name>
</gene>
<keyword evidence="3" id="KW-1185">Reference proteome</keyword>
<feature type="compositionally biased region" description="Basic and acidic residues" evidence="1">
    <location>
        <begin position="29"/>
        <end position="54"/>
    </location>
</feature>
<dbReference type="Proteomes" id="UP000198923">
    <property type="component" value="Unassembled WGS sequence"/>
</dbReference>
<feature type="region of interest" description="Disordered" evidence="1">
    <location>
        <begin position="217"/>
        <end position="609"/>
    </location>
</feature>
<feature type="compositionally biased region" description="Low complexity" evidence="1">
    <location>
        <begin position="364"/>
        <end position="392"/>
    </location>
</feature>
<feature type="compositionally biased region" description="Gly residues" evidence="1">
    <location>
        <begin position="557"/>
        <end position="573"/>
    </location>
</feature>
<feature type="compositionally biased region" description="Low complexity" evidence="1">
    <location>
        <begin position="295"/>
        <end position="313"/>
    </location>
</feature>